<evidence type="ECO:0000313" key="3">
    <source>
        <dbReference type="Proteomes" id="UP000440578"/>
    </source>
</evidence>
<dbReference type="Proteomes" id="UP000440578">
    <property type="component" value="Unassembled WGS sequence"/>
</dbReference>
<sequence>MATGVDAALAKAGRVCDLGTDPSQFLDRFEEWYEEHKLLADSISGITEDQKLNLLLLWGGREFRKFAKGAGVVHEDGDETPKDSLKTAHLKIRASCAQHVNLTMAMYKLMHVKQGTKSVTEFAQEVDSLAQKCQLDTVIKVLGTQITASRGQKTITRDAQRLKKVCLDPSDATRYRKQRYPMDHRTGDEHWPDLHDPVSGDAVARPPEPGQSVTGATGALTSDSADADGAGHRTEAGADESTAAGEGCVGQYIDRQI</sequence>
<organism evidence="2 3">
    <name type="scientific">Amphibalanus amphitrite</name>
    <name type="common">Striped barnacle</name>
    <name type="synonym">Balanus amphitrite</name>
    <dbReference type="NCBI Taxonomy" id="1232801"/>
    <lineage>
        <taxon>Eukaryota</taxon>
        <taxon>Metazoa</taxon>
        <taxon>Ecdysozoa</taxon>
        <taxon>Arthropoda</taxon>
        <taxon>Crustacea</taxon>
        <taxon>Multicrustacea</taxon>
        <taxon>Cirripedia</taxon>
        <taxon>Thoracica</taxon>
        <taxon>Thoracicalcarea</taxon>
        <taxon>Balanomorpha</taxon>
        <taxon>Balanoidea</taxon>
        <taxon>Balanidae</taxon>
        <taxon>Amphibalaninae</taxon>
        <taxon>Amphibalanus</taxon>
    </lineage>
</organism>
<name>A0A6A4XF05_AMPAM</name>
<keyword evidence="3" id="KW-1185">Reference proteome</keyword>
<comment type="caution">
    <text evidence="2">The sequence shown here is derived from an EMBL/GenBank/DDBJ whole genome shotgun (WGS) entry which is preliminary data.</text>
</comment>
<protein>
    <recommendedName>
        <fullName evidence="4">Retrotransposon gag domain-containing protein</fullName>
    </recommendedName>
</protein>
<feature type="compositionally biased region" description="Basic and acidic residues" evidence="1">
    <location>
        <begin position="180"/>
        <end position="198"/>
    </location>
</feature>
<feature type="compositionally biased region" description="Polar residues" evidence="1">
    <location>
        <begin position="211"/>
        <end position="224"/>
    </location>
</feature>
<feature type="region of interest" description="Disordered" evidence="1">
    <location>
        <begin position="179"/>
        <end position="257"/>
    </location>
</feature>
<dbReference type="OrthoDB" id="6380665at2759"/>
<reference evidence="2 3" key="1">
    <citation type="submission" date="2019-07" db="EMBL/GenBank/DDBJ databases">
        <title>Draft genome assembly of a fouling barnacle, Amphibalanus amphitrite (Darwin, 1854): The first reference genome for Thecostraca.</title>
        <authorList>
            <person name="Kim W."/>
        </authorList>
    </citation>
    <scope>NUCLEOTIDE SEQUENCE [LARGE SCALE GENOMIC DNA]</scope>
    <source>
        <strain evidence="2">SNU_AA5</strain>
        <tissue evidence="2">Soma without cirri and trophi</tissue>
    </source>
</reference>
<proteinExistence type="predicted"/>
<evidence type="ECO:0000256" key="1">
    <source>
        <dbReference type="SAM" id="MobiDB-lite"/>
    </source>
</evidence>
<evidence type="ECO:0008006" key="4">
    <source>
        <dbReference type="Google" id="ProtNLM"/>
    </source>
</evidence>
<accession>A0A6A4XF05</accession>
<gene>
    <name evidence="2" type="ORF">FJT64_015742</name>
</gene>
<dbReference type="EMBL" id="VIIS01000073">
    <property type="protein sequence ID" value="KAF0313758.1"/>
    <property type="molecule type" value="Genomic_DNA"/>
</dbReference>
<evidence type="ECO:0000313" key="2">
    <source>
        <dbReference type="EMBL" id="KAF0313758.1"/>
    </source>
</evidence>
<dbReference type="AlphaFoldDB" id="A0A6A4XF05"/>